<comment type="caution">
    <text evidence="3">The sequence shown here is derived from an EMBL/GenBank/DDBJ whole genome shotgun (WGS) entry which is preliminary data.</text>
</comment>
<reference evidence="3" key="1">
    <citation type="submission" date="2019-06" db="EMBL/GenBank/DDBJ databases">
        <authorList>
            <person name="Zheng W."/>
        </authorList>
    </citation>
    <scope>NUCLEOTIDE SEQUENCE</scope>
    <source>
        <strain evidence="3">QDHG01</strain>
    </source>
</reference>
<dbReference type="InterPro" id="IPR038792">
    <property type="entry name" value="CFAP97D1/2"/>
</dbReference>
<evidence type="ECO:0000313" key="4">
    <source>
        <dbReference type="Proteomes" id="UP000785679"/>
    </source>
</evidence>
<evidence type="ECO:0000313" key="3">
    <source>
        <dbReference type="EMBL" id="TNV73525.1"/>
    </source>
</evidence>
<feature type="compositionally biased region" description="Polar residues" evidence="2">
    <location>
        <begin position="553"/>
        <end position="567"/>
    </location>
</feature>
<protein>
    <submittedName>
        <fullName evidence="3">Uncharacterized protein</fullName>
    </submittedName>
</protein>
<proteinExistence type="inferred from homology"/>
<comment type="similarity">
    <text evidence="1">Belongs to the CFAP97 family.</text>
</comment>
<feature type="compositionally biased region" description="Basic and acidic residues" evidence="2">
    <location>
        <begin position="488"/>
        <end position="517"/>
    </location>
</feature>
<name>A0A8J8NFQ4_HALGN</name>
<dbReference type="AlphaFoldDB" id="A0A8J8NFQ4"/>
<dbReference type="InterPro" id="IPR029488">
    <property type="entry name" value="Hmw/CFAP97"/>
</dbReference>
<dbReference type="Pfam" id="PF13879">
    <property type="entry name" value="Hmw_CFAP97"/>
    <property type="match status" value="1"/>
</dbReference>
<dbReference type="Proteomes" id="UP000785679">
    <property type="component" value="Unassembled WGS sequence"/>
</dbReference>
<dbReference type="OrthoDB" id="292876at2759"/>
<sequence length="579" mass="66240">MHRAIPVSNKYLDDKWQRLQHQKMKERVKIQRPQVETMIVKNNENQSPVLSPLRVVINRAKKDQIQEDRYTEIEKENRRLLEKMTGMLKGRKKLFQSNLSTTRPGNLMDASVMTSDEISKIFNSTMQASPRIGTSSPTGTFGSYRRSLNRDFRKKELQRISDENQAFLQRLQGTQAEIQSKKYESEYKKKIPVLRNMCEFPYVLGDYKASQRAQLFATQSTQQDSVESGFKTMALSHYSHVGVVQQWSQHQSIISNERTSFDAAPSTRVFSANASPRNLAVGMFARPSVVSTIRSPVDTNQRQAGSLDQNRIVHFKKGKYINGGYFVVEISTSSVQLFIAAFDVESPASFLITIPFPKAQEIVELFDHNFEQMADYLSFARNKLVMLNPIAVKRRQAEGMFPMTPPNGSIGSNGSFNFQPRAKTTNYQVEQAVTTSNDANFFTNNNQRYQNQAHFRSAPWSQDKKRQRGDQQLSSMNQTQDPTQFMRRTFETTQEKKFSGQHVIVEEDHSKRDESRGPYDTTIENDETQKGRSPNDSGFGEGTTDHAKPSFAPSPNYQSISNHTTIQVDAELQRLREQQ</sequence>
<accession>A0A8J8NFQ4</accession>
<feature type="region of interest" description="Disordered" evidence="2">
    <location>
        <begin position="455"/>
        <end position="579"/>
    </location>
</feature>
<dbReference type="EMBL" id="RRYP01018691">
    <property type="protein sequence ID" value="TNV73525.1"/>
    <property type="molecule type" value="Genomic_DNA"/>
</dbReference>
<feature type="compositionally biased region" description="Polar residues" evidence="2">
    <location>
        <begin position="470"/>
        <end position="483"/>
    </location>
</feature>
<gene>
    <name evidence="3" type="ORF">FGO68_gene16785</name>
</gene>
<organism evidence="3 4">
    <name type="scientific">Halteria grandinella</name>
    <dbReference type="NCBI Taxonomy" id="5974"/>
    <lineage>
        <taxon>Eukaryota</taxon>
        <taxon>Sar</taxon>
        <taxon>Alveolata</taxon>
        <taxon>Ciliophora</taxon>
        <taxon>Intramacronucleata</taxon>
        <taxon>Spirotrichea</taxon>
        <taxon>Stichotrichia</taxon>
        <taxon>Sporadotrichida</taxon>
        <taxon>Halteriidae</taxon>
        <taxon>Halteria</taxon>
    </lineage>
</organism>
<dbReference type="PANTHER" id="PTHR33768">
    <property type="entry name" value="MIP11318P"/>
    <property type="match status" value="1"/>
</dbReference>
<evidence type="ECO:0000256" key="1">
    <source>
        <dbReference type="ARBA" id="ARBA00008315"/>
    </source>
</evidence>
<dbReference type="PANTHER" id="PTHR33768:SF3">
    <property type="entry name" value="MIP11318P"/>
    <property type="match status" value="1"/>
</dbReference>
<evidence type="ECO:0000256" key="2">
    <source>
        <dbReference type="SAM" id="MobiDB-lite"/>
    </source>
</evidence>
<keyword evidence="4" id="KW-1185">Reference proteome</keyword>